<reference evidence="3" key="1">
    <citation type="submission" date="2020-05" db="EMBL/GenBank/DDBJ databases">
        <title>Phylogenomic resolution of chytrid fungi.</title>
        <authorList>
            <person name="Stajich J.E."/>
            <person name="Amses K."/>
            <person name="Simmons R."/>
            <person name="Seto K."/>
            <person name="Myers J."/>
            <person name="Bonds A."/>
            <person name="Quandt C.A."/>
            <person name="Barry K."/>
            <person name="Liu P."/>
            <person name="Grigoriev I."/>
            <person name="Longcore J.E."/>
            <person name="James T.Y."/>
        </authorList>
    </citation>
    <scope>NUCLEOTIDE SEQUENCE</scope>
    <source>
        <strain evidence="3">JEL0476</strain>
    </source>
</reference>
<proteinExistence type="predicted"/>
<name>A0AAD5U8H4_9FUNG</name>
<evidence type="ECO:0000313" key="4">
    <source>
        <dbReference type="Proteomes" id="UP001211065"/>
    </source>
</evidence>
<accession>A0AAD5U8H4</accession>
<evidence type="ECO:0000256" key="2">
    <source>
        <dbReference type="SAM" id="SignalP"/>
    </source>
</evidence>
<feature type="chain" id="PRO_5041923943" evidence="2">
    <location>
        <begin position="19"/>
        <end position="432"/>
    </location>
</feature>
<dbReference type="AlphaFoldDB" id="A0AAD5U8H4"/>
<feature type="compositionally biased region" description="Low complexity" evidence="1">
    <location>
        <begin position="164"/>
        <end position="346"/>
    </location>
</feature>
<keyword evidence="4" id="KW-1185">Reference proteome</keyword>
<dbReference type="EMBL" id="JADGJW010000003">
    <property type="protein sequence ID" value="KAJ3228296.1"/>
    <property type="molecule type" value="Genomic_DNA"/>
</dbReference>
<comment type="caution">
    <text evidence="3">The sequence shown here is derived from an EMBL/GenBank/DDBJ whole genome shotgun (WGS) entry which is preliminary data.</text>
</comment>
<sequence length="432" mass="46369">MLFNSYFSIFVVINTVFAASIIFTDEITGCVFSSNEWSNDLDNAVWLRIKKYFFNQASIEMKSVLDTKLHPEFYFSLAREWLSCNLNQLNSASIDDFSKVAEHDAYIFLRENQNGPYDQWNADSTFGGLKLGNLYTILFNYNNGIKINGLSRRNTGNNPPPCNSPSTTTSSTSSQTITSTHSSTKPNSSTSFVTTSTEVSSEASTKSTTAETLTSTDISSETSTTTIISSETSTSTSASSETSASTNASSETSTSTNTSSETSTSTNVSSETSTSTNVSSETSTTTNISSETSTSTNSSSETSTSTNSSSETSTSTNSSSETSTSTNASSETSTSTNASSETSLSTPTSAKTLTKISSVASVAETKTLDCSKSLTAKPTYVKIAYNSVLKKDSNVESDSNVKEHIEKEYIHNKPKTTSLLPTILKKKKCNRY</sequence>
<protein>
    <submittedName>
        <fullName evidence="3">Uncharacterized protein</fullName>
    </submittedName>
</protein>
<keyword evidence="2" id="KW-0732">Signal</keyword>
<organism evidence="3 4">
    <name type="scientific">Clydaea vesicula</name>
    <dbReference type="NCBI Taxonomy" id="447962"/>
    <lineage>
        <taxon>Eukaryota</taxon>
        <taxon>Fungi</taxon>
        <taxon>Fungi incertae sedis</taxon>
        <taxon>Chytridiomycota</taxon>
        <taxon>Chytridiomycota incertae sedis</taxon>
        <taxon>Chytridiomycetes</taxon>
        <taxon>Lobulomycetales</taxon>
        <taxon>Lobulomycetaceae</taxon>
        <taxon>Clydaea</taxon>
    </lineage>
</organism>
<gene>
    <name evidence="3" type="ORF">HK099_004289</name>
</gene>
<evidence type="ECO:0000256" key="1">
    <source>
        <dbReference type="SAM" id="MobiDB-lite"/>
    </source>
</evidence>
<feature type="region of interest" description="Disordered" evidence="1">
    <location>
        <begin position="151"/>
        <end position="350"/>
    </location>
</feature>
<dbReference type="Proteomes" id="UP001211065">
    <property type="component" value="Unassembled WGS sequence"/>
</dbReference>
<feature type="signal peptide" evidence="2">
    <location>
        <begin position="1"/>
        <end position="18"/>
    </location>
</feature>
<evidence type="ECO:0000313" key="3">
    <source>
        <dbReference type="EMBL" id="KAJ3228296.1"/>
    </source>
</evidence>